<dbReference type="AlphaFoldDB" id="A0A3D8PZJ2"/>
<dbReference type="Gene3D" id="3.40.50.1820">
    <property type="entry name" value="alpha/beta hydrolase"/>
    <property type="match status" value="1"/>
</dbReference>
<protein>
    <recommendedName>
        <fullName evidence="3">DUF2920 domain-containing protein</fullName>
    </recommendedName>
</protein>
<dbReference type="Proteomes" id="UP000256520">
    <property type="component" value="Unassembled WGS sequence"/>
</dbReference>
<evidence type="ECO:0008006" key="3">
    <source>
        <dbReference type="Google" id="ProtNLM"/>
    </source>
</evidence>
<keyword evidence="2" id="KW-1185">Reference proteome</keyword>
<proteinExistence type="predicted"/>
<evidence type="ECO:0000313" key="1">
    <source>
        <dbReference type="EMBL" id="RDW20771.1"/>
    </source>
</evidence>
<organism evidence="1 2">
    <name type="scientific">Oceanobacillus chungangensis</name>
    <dbReference type="NCBI Taxonomy" id="1229152"/>
    <lineage>
        <taxon>Bacteria</taxon>
        <taxon>Bacillati</taxon>
        <taxon>Bacillota</taxon>
        <taxon>Bacilli</taxon>
        <taxon>Bacillales</taxon>
        <taxon>Bacillaceae</taxon>
        <taxon>Oceanobacillus</taxon>
    </lineage>
</organism>
<reference evidence="2" key="1">
    <citation type="submission" date="2017-11" db="EMBL/GenBank/DDBJ databases">
        <authorList>
            <person name="Zhu W."/>
        </authorList>
    </citation>
    <scope>NUCLEOTIDE SEQUENCE [LARGE SCALE GENOMIC DNA]</scope>
    <source>
        <strain evidence="2">CAU 1051</strain>
    </source>
</reference>
<evidence type="ECO:0000313" key="2">
    <source>
        <dbReference type="Proteomes" id="UP000256520"/>
    </source>
</evidence>
<dbReference type="InterPro" id="IPR029058">
    <property type="entry name" value="AB_hydrolase_fold"/>
</dbReference>
<dbReference type="RefSeq" id="WP_115748948.1">
    <property type="nucleotide sequence ID" value="NZ_PIOD01000005.1"/>
</dbReference>
<comment type="caution">
    <text evidence="1">The sequence shown here is derived from an EMBL/GenBank/DDBJ whole genome shotgun (WGS) entry which is preliminary data.</text>
</comment>
<gene>
    <name evidence="1" type="ORF">CWR45_05980</name>
</gene>
<accession>A0A3D8PZJ2</accession>
<sequence>MAKENHINIPAHYNIYTGENTNRNLDIYFSEPEYGVNKETGLLLLIPGYGAHSQSNVYKKMRLEFADKYNLIVIQCDYFGSEFMQTSNKINLSFDINNYRNLLSEGDFKTLKNGSKNFNTVIGILSKYSSMLQATEILNENKHQFNDMGFMQAMDLLTALFAVKLILDDNQLVYDENKVIAYGHSHGAYLAYLCNRLAPNDFTFIVDNSAWLNPVYLTSSRYLNQTYGKMVLQTRFDYFARKFDYDKCILDLHKLYDGFQNKAVIWSYQGVADNLVDYREKERFCSSIDNVTFHLIDEEKVDNIKYFSAGHGLNADFLNLFDYTMRNVELNFMPKINSINIVPTTIVHRNIKYIVDFRQGLPVLNIAIN</sequence>
<dbReference type="InterPro" id="IPR022605">
    <property type="entry name" value="DUF2920"/>
</dbReference>
<dbReference type="EMBL" id="PIOD01000005">
    <property type="protein sequence ID" value="RDW20771.1"/>
    <property type="molecule type" value="Genomic_DNA"/>
</dbReference>
<name>A0A3D8PZJ2_9BACI</name>
<dbReference type="Pfam" id="PF11144">
    <property type="entry name" value="DUF2920"/>
    <property type="match status" value="1"/>
</dbReference>
<dbReference type="OrthoDB" id="2448563at2"/>
<dbReference type="SUPFAM" id="SSF53474">
    <property type="entry name" value="alpha/beta-Hydrolases"/>
    <property type="match status" value="1"/>
</dbReference>